<dbReference type="InterPro" id="IPR037379">
    <property type="entry name" value="WDR74/Nsa1"/>
</dbReference>
<sequence>MMGLHNQTIKVFDIGIKAYTSAREIKVGEGPIVSLAKWNDVTVSAVKSGQITVWHSDETKEINALKSGEFLSRMRQDHQSPNMIATGGKENDLQLWDLNKPEEPIFKAKNIKPDMVQLRVPVWVSDMTFLKEPNCIALATRHCHVRMYDHKRQRRPVVNFEWEESPFTSITSVADKSQVVVGTAHGRMGCFDLRMNKPEHPVRIFKSFAGAVRDIVVHPHLPLVFSVALDRFLRVHHLETGKLIHKEYLKSRLNCVLVRDDFEEGDLLPTRGKPKRKWMERKMEMEEEMGYDSSEESCEKVRKIEDDEVW</sequence>
<dbReference type="PANTHER" id="PTHR16038:SF4">
    <property type="entry name" value="WD REPEAT-CONTAINING PROTEIN 74"/>
    <property type="match status" value="1"/>
</dbReference>
<dbReference type="EMBL" id="QCYY01001186">
    <property type="protein sequence ID" value="ROT79799.1"/>
    <property type="molecule type" value="Genomic_DNA"/>
</dbReference>
<reference evidence="1 2" key="2">
    <citation type="submission" date="2019-01" db="EMBL/GenBank/DDBJ databases">
        <title>The decoding of complex shrimp genome reveals the adaptation for benthos swimmer, frequently molting mechanism and breeding impact on genome.</title>
        <authorList>
            <person name="Sun Y."/>
            <person name="Gao Y."/>
            <person name="Yu Y."/>
        </authorList>
    </citation>
    <scope>NUCLEOTIDE SEQUENCE [LARGE SCALE GENOMIC DNA]</scope>
    <source>
        <tissue evidence="1">Muscle</tissue>
    </source>
</reference>
<gene>
    <name evidence="1" type="ORF">C7M84_001472</name>
</gene>
<dbReference type="PANTHER" id="PTHR16038">
    <property type="entry name" value="NOP SEVEN ASSOCIATED PROTEIN 1"/>
    <property type="match status" value="1"/>
</dbReference>
<evidence type="ECO:0008006" key="3">
    <source>
        <dbReference type="Google" id="ProtNLM"/>
    </source>
</evidence>
<dbReference type="SMART" id="SM00320">
    <property type="entry name" value="WD40"/>
    <property type="match status" value="3"/>
</dbReference>
<dbReference type="CDD" id="cd22857">
    <property type="entry name" value="WDR74"/>
    <property type="match status" value="1"/>
</dbReference>
<keyword evidence="2" id="KW-1185">Reference proteome</keyword>
<organism evidence="1 2">
    <name type="scientific">Penaeus vannamei</name>
    <name type="common">Whiteleg shrimp</name>
    <name type="synonym">Litopenaeus vannamei</name>
    <dbReference type="NCBI Taxonomy" id="6689"/>
    <lineage>
        <taxon>Eukaryota</taxon>
        <taxon>Metazoa</taxon>
        <taxon>Ecdysozoa</taxon>
        <taxon>Arthropoda</taxon>
        <taxon>Crustacea</taxon>
        <taxon>Multicrustacea</taxon>
        <taxon>Malacostraca</taxon>
        <taxon>Eumalacostraca</taxon>
        <taxon>Eucarida</taxon>
        <taxon>Decapoda</taxon>
        <taxon>Dendrobranchiata</taxon>
        <taxon>Penaeoidea</taxon>
        <taxon>Penaeidae</taxon>
        <taxon>Penaeus</taxon>
    </lineage>
</organism>
<evidence type="ECO:0000313" key="1">
    <source>
        <dbReference type="EMBL" id="ROT79799.1"/>
    </source>
</evidence>
<dbReference type="Gene3D" id="2.130.10.10">
    <property type="entry name" value="YVTN repeat-like/Quinoprotein amine dehydrogenase"/>
    <property type="match status" value="1"/>
</dbReference>
<dbReference type="SUPFAM" id="SSF50978">
    <property type="entry name" value="WD40 repeat-like"/>
    <property type="match status" value="1"/>
</dbReference>
<dbReference type="OrthoDB" id="18388at2759"/>
<protein>
    <recommendedName>
        <fullName evidence="3">WD repeat-containing protein 74</fullName>
    </recommendedName>
</protein>
<dbReference type="InterPro" id="IPR036322">
    <property type="entry name" value="WD40_repeat_dom_sf"/>
</dbReference>
<dbReference type="InterPro" id="IPR001680">
    <property type="entry name" value="WD40_rpt"/>
</dbReference>
<comment type="caution">
    <text evidence="1">The sequence shown here is derived from an EMBL/GenBank/DDBJ whole genome shotgun (WGS) entry which is preliminary data.</text>
</comment>
<dbReference type="InterPro" id="IPR015943">
    <property type="entry name" value="WD40/YVTN_repeat-like_dom_sf"/>
</dbReference>
<name>A0A423TTL7_PENVA</name>
<evidence type="ECO:0000313" key="2">
    <source>
        <dbReference type="Proteomes" id="UP000283509"/>
    </source>
</evidence>
<dbReference type="STRING" id="6689.A0A423TTL7"/>
<dbReference type="GO" id="GO:0030687">
    <property type="term" value="C:preribosome, large subunit precursor"/>
    <property type="evidence" value="ECO:0007669"/>
    <property type="project" value="TreeGrafter"/>
</dbReference>
<dbReference type="GO" id="GO:0005730">
    <property type="term" value="C:nucleolus"/>
    <property type="evidence" value="ECO:0007669"/>
    <property type="project" value="InterPro"/>
</dbReference>
<accession>A0A423TTL7</accession>
<dbReference type="AlphaFoldDB" id="A0A423TTL7"/>
<dbReference type="Proteomes" id="UP000283509">
    <property type="component" value="Unassembled WGS sequence"/>
</dbReference>
<proteinExistence type="predicted"/>
<reference evidence="1 2" key="1">
    <citation type="submission" date="2018-04" db="EMBL/GenBank/DDBJ databases">
        <authorList>
            <person name="Zhang X."/>
            <person name="Yuan J."/>
            <person name="Li F."/>
            <person name="Xiang J."/>
        </authorList>
    </citation>
    <scope>NUCLEOTIDE SEQUENCE [LARGE SCALE GENOMIC DNA]</scope>
    <source>
        <tissue evidence="1">Muscle</tissue>
    </source>
</reference>
<dbReference type="GO" id="GO:0042273">
    <property type="term" value="P:ribosomal large subunit biogenesis"/>
    <property type="evidence" value="ECO:0007669"/>
    <property type="project" value="InterPro"/>
</dbReference>